<evidence type="ECO:0000256" key="2">
    <source>
        <dbReference type="ARBA" id="ARBA00001947"/>
    </source>
</evidence>
<organism evidence="21">
    <name type="scientific">Cuerna arida</name>
    <dbReference type="NCBI Taxonomy" id="1464854"/>
    <lineage>
        <taxon>Eukaryota</taxon>
        <taxon>Metazoa</taxon>
        <taxon>Ecdysozoa</taxon>
        <taxon>Arthropoda</taxon>
        <taxon>Hexapoda</taxon>
        <taxon>Insecta</taxon>
        <taxon>Pterygota</taxon>
        <taxon>Neoptera</taxon>
        <taxon>Paraneoptera</taxon>
        <taxon>Hemiptera</taxon>
        <taxon>Auchenorrhyncha</taxon>
        <taxon>Membracoidea</taxon>
        <taxon>Cicadellidae</taxon>
        <taxon>Cicadellinae</taxon>
        <taxon>Proconiini</taxon>
        <taxon>Cuerna</taxon>
    </lineage>
</organism>
<dbReference type="GO" id="GO:0005737">
    <property type="term" value="C:cytoplasm"/>
    <property type="evidence" value="ECO:0007669"/>
    <property type="project" value="TreeGrafter"/>
</dbReference>
<dbReference type="PANTHER" id="PTHR11533:SF253">
    <property type="entry name" value="AMINOPEPTIDASE-RELATED"/>
    <property type="match status" value="1"/>
</dbReference>
<comment type="subcellular location">
    <subcellularLocation>
        <location evidence="3">Cell membrane</location>
        <topology evidence="3">Lipid-anchor</topology>
        <topology evidence="3">GPI-anchor</topology>
    </subcellularLocation>
</comment>
<dbReference type="Gene3D" id="1.25.50.20">
    <property type="match status" value="1"/>
</dbReference>
<proteinExistence type="inferred from homology"/>
<evidence type="ECO:0000256" key="5">
    <source>
        <dbReference type="ARBA" id="ARBA00012564"/>
    </source>
</evidence>
<feature type="non-terminal residue" evidence="21">
    <location>
        <position position="1"/>
    </location>
</feature>
<gene>
    <name evidence="20" type="ORF">g.36022</name>
    <name evidence="21" type="ORF">g.36023</name>
</gene>
<dbReference type="PANTHER" id="PTHR11533">
    <property type="entry name" value="PROTEASE M1 ZINC METALLOPROTEASE"/>
    <property type="match status" value="1"/>
</dbReference>
<keyword evidence="16" id="KW-1015">Disulfide bond</keyword>
<protein>
    <recommendedName>
        <fullName evidence="6">Aminopeptidase N</fullName>
        <ecNumber evidence="5">3.4.11.2</ecNumber>
    </recommendedName>
</protein>
<keyword evidence="17" id="KW-0325">Glycoprotein</keyword>
<sequence>GYPLITVTRDYQNHKATVSQERYLAIKSSNPEDYKGCWWVPLSYSTSKEPDFNRTQPQQWLSCDNTSAELDVGVGKGEWFILNNRAAGLYRVNYDQENWHLLAALLNSPQHTQVDALNRAQLIIDAMDLADLGRLNYRLAFEIVGSLRHEKEFLPWEAGLAKLDPIKTILSRTANYGSFKKFIQKLMAPIVNSLGTLTEEPSTFEQSRLLSCIATWACPLEVGDFASQASQLYKQWRSSPNPDTDNPIPKDVRSAVYSHIVREGKVQEWDFMWERYKNTNLSTEKNNIMVALTTTKEVWLLNRCLDWTLDSNSNIRKQDAFIMFAYVARQETGFYVAQKFFFRNVKRISEYFGAKSSLIGRYISSIAEQMIYPKELEELKWFVDSNEELLAPASLAVTQALESVQINIDWMKNHYSAISTVLSEVTGS</sequence>
<evidence type="ECO:0000256" key="16">
    <source>
        <dbReference type="ARBA" id="ARBA00023157"/>
    </source>
</evidence>
<keyword evidence="11" id="KW-0732">Signal</keyword>
<dbReference type="Gene3D" id="2.60.40.1910">
    <property type="match status" value="1"/>
</dbReference>
<reference evidence="21" key="1">
    <citation type="submission" date="2015-11" db="EMBL/GenBank/DDBJ databases">
        <title>De novo transcriptome assembly of four potential Pierce s Disease insect vectors from Arizona vineyards.</title>
        <authorList>
            <person name="Tassone E.E."/>
        </authorList>
    </citation>
    <scope>NUCLEOTIDE SEQUENCE</scope>
</reference>
<evidence type="ECO:0000256" key="6">
    <source>
        <dbReference type="ARBA" id="ARBA00015611"/>
    </source>
</evidence>
<dbReference type="AlphaFoldDB" id="A0A1B6GRI7"/>
<evidence type="ECO:0000256" key="17">
    <source>
        <dbReference type="ARBA" id="ARBA00023180"/>
    </source>
</evidence>
<evidence type="ECO:0000313" key="20">
    <source>
        <dbReference type="EMBL" id="JAS42124.1"/>
    </source>
</evidence>
<keyword evidence="12" id="KW-0378">Hydrolase</keyword>
<evidence type="ECO:0000313" key="21">
    <source>
        <dbReference type="EMBL" id="JAS65038.1"/>
    </source>
</evidence>
<dbReference type="EMBL" id="GECZ01027645">
    <property type="protein sequence ID" value="JAS42124.1"/>
    <property type="molecule type" value="Transcribed_RNA"/>
</dbReference>
<evidence type="ECO:0000256" key="1">
    <source>
        <dbReference type="ARBA" id="ARBA00000098"/>
    </source>
</evidence>
<dbReference type="GO" id="GO:0070006">
    <property type="term" value="F:metalloaminopeptidase activity"/>
    <property type="evidence" value="ECO:0007669"/>
    <property type="project" value="TreeGrafter"/>
</dbReference>
<dbReference type="GO" id="GO:0008270">
    <property type="term" value="F:zinc ion binding"/>
    <property type="evidence" value="ECO:0007669"/>
    <property type="project" value="TreeGrafter"/>
</dbReference>
<keyword evidence="10" id="KW-0479">Metal-binding</keyword>
<evidence type="ECO:0000256" key="7">
    <source>
        <dbReference type="ARBA" id="ARBA00022475"/>
    </source>
</evidence>
<dbReference type="GO" id="GO:0005886">
    <property type="term" value="C:plasma membrane"/>
    <property type="evidence" value="ECO:0007669"/>
    <property type="project" value="UniProtKB-SubCell"/>
</dbReference>
<dbReference type="GO" id="GO:0006508">
    <property type="term" value="P:proteolysis"/>
    <property type="evidence" value="ECO:0007669"/>
    <property type="project" value="UniProtKB-KW"/>
</dbReference>
<evidence type="ECO:0000259" key="19">
    <source>
        <dbReference type="Pfam" id="PF11838"/>
    </source>
</evidence>
<keyword evidence="13" id="KW-0862">Zinc</keyword>
<evidence type="ECO:0000256" key="8">
    <source>
        <dbReference type="ARBA" id="ARBA00022622"/>
    </source>
</evidence>
<dbReference type="InterPro" id="IPR024571">
    <property type="entry name" value="ERAP1-like_C_dom"/>
</dbReference>
<keyword evidence="14" id="KW-0482">Metalloprotease</keyword>
<keyword evidence="9" id="KW-0645">Protease</keyword>
<dbReference type="EMBL" id="GECZ01004731">
    <property type="protein sequence ID" value="JAS65038.1"/>
    <property type="molecule type" value="Transcribed_RNA"/>
</dbReference>
<comment type="catalytic activity">
    <reaction evidence="1">
        <text>Release of an N-terminal amino acid, Xaa-|-Yaa- from a peptide, amide or arylamide. Xaa is preferably Ala, but may be most amino acids including Pro (slow action). When a terminal hydrophobic residue is followed by a prolyl residue, the two may be released as an intact Xaa-Pro dipeptide.</text>
        <dbReference type="EC" id="3.4.11.2"/>
    </reaction>
</comment>
<evidence type="ECO:0000256" key="4">
    <source>
        <dbReference type="ARBA" id="ARBA00010136"/>
    </source>
</evidence>
<evidence type="ECO:0000256" key="9">
    <source>
        <dbReference type="ARBA" id="ARBA00022670"/>
    </source>
</evidence>
<dbReference type="GO" id="GO:0098552">
    <property type="term" value="C:side of membrane"/>
    <property type="evidence" value="ECO:0007669"/>
    <property type="project" value="UniProtKB-KW"/>
</dbReference>
<evidence type="ECO:0000256" key="11">
    <source>
        <dbReference type="ARBA" id="ARBA00022729"/>
    </source>
</evidence>
<comment type="cofactor">
    <cofactor evidence="2">
        <name>Zn(2+)</name>
        <dbReference type="ChEBI" id="CHEBI:29105"/>
    </cofactor>
</comment>
<evidence type="ECO:0000256" key="3">
    <source>
        <dbReference type="ARBA" id="ARBA00004609"/>
    </source>
</evidence>
<evidence type="ECO:0000256" key="15">
    <source>
        <dbReference type="ARBA" id="ARBA00023136"/>
    </source>
</evidence>
<keyword evidence="18" id="KW-0449">Lipoprotein</keyword>
<dbReference type="FunFam" id="2.60.40.1910:FF:000008">
    <property type="entry name" value="Aminopeptidase"/>
    <property type="match status" value="1"/>
</dbReference>
<keyword evidence="15" id="KW-0472">Membrane</keyword>
<evidence type="ECO:0000256" key="13">
    <source>
        <dbReference type="ARBA" id="ARBA00022833"/>
    </source>
</evidence>
<dbReference type="GO" id="GO:0005615">
    <property type="term" value="C:extracellular space"/>
    <property type="evidence" value="ECO:0007669"/>
    <property type="project" value="TreeGrafter"/>
</dbReference>
<dbReference type="Pfam" id="PF11838">
    <property type="entry name" value="ERAP1_C"/>
    <property type="match status" value="1"/>
</dbReference>
<feature type="domain" description="ERAP1-like C-terminal" evidence="19">
    <location>
        <begin position="79"/>
        <end position="405"/>
    </location>
</feature>
<evidence type="ECO:0000256" key="18">
    <source>
        <dbReference type="ARBA" id="ARBA00023288"/>
    </source>
</evidence>
<dbReference type="EC" id="3.4.11.2" evidence="5"/>
<dbReference type="FunFam" id="1.25.50.20:FF:000001">
    <property type="entry name" value="Aminopeptidase"/>
    <property type="match status" value="1"/>
</dbReference>
<comment type="similarity">
    <text evidence="4">Belongs to the peptidase M1 family.</text>
</comment>
<dbReference type="GO" id="GO:0043171">
    <property type="term" value="P:peptide catabolic process"/>
    <property type="evidence" value="ECO:0007669"/>
    <property type="project" value="TreeGrafter"/>
</dbReference>
<evidence type="ECO:0000256" key="12">
    <source>
        <dbReference type="ARBA" id="ARBA00022801"/>
    </source>
</evidence>
<dbReference type="GO" id="GO:0042277">
    <property type="term" value="F:peptide binding"/>
    <property type="evidence" value="ECO:0007669"/>
    <property type="project" value="TreeGrafter"/>
</dbReference>
<name>A0A1B6GRI7_9HEMI</name>
<keyword evidence="7" id="KW-1003">Cell membrane</keyword>
<evidence type="ECO:0000256" key="14">
    <source>
        <dbReference type="ARBA" id="ARBA00023049"/>
    </source>
</evidence>
<dbReference type="InterPro" id="IPR050344">
    <property type="entry name" value="Peptidase_M1_aminopeptidases"/>
</dbReference>
<keyword evidence="8" id="KW-0336">GPI-anchor</keyword>
<accession>A0A1B6GRI7</accession>
<dbReference type="GO" id="GO:0016285">
    <property type="term" value="F:alanyl aminopeptidase activity"/>
    <property type="evidence" value="ECO:0007669"/>
    <property type="project" value="UniProtKB-EC"/>
</dbReference>
<evidence type="ECO:0000256" key="10">
    <source>
        <dbReference type="ARBA" id="ARBA00022723"/>
    </source>
</evidence>